<name>A0A914HQV2_GLORO</name>
<dbReference type="GO" id="GO:0016226">
    <property type="term" value="P:iron-sulfur cluster assembly"/>
    <property type="evidence" value="ECO:0007669"/>
    <property type="project" value="InterPro"/>
</dbReference>
<comment type="subcellular location">
    <subcellularLocation>
        <location evidence="2">Cytoplasm</location>
    </subcellularLocation>
</comment>
<keyword evidence="4" id="KW-0004">4Fe-4S</keyword>
<feature type="domain" description="Anamorsin C-terminal" evidence="11">
    <location>
        <begin position="56"/>
        <end position="101"/>
    </location>
</feature>
<dbReference type="WBParaSite" id="Gr19_v10_g2863.t1">
    <property type="protein sequence ID" value="Gr19_v10_g2863.t1"/>
    <property type="gene ID" value="Gr19_v10_g2863"/>
</dbReference>
<dbReference type="InterPro" id="IPR046408">
    <property type="entry name" value="CIAPIN1"/>
</dbReference>
<evidence type="ECO:0000256" key="8">
    <source>
        <dbReference type="ARBA" id="ARBA00023014"/>
    </source>
</evidence>
<dbReference type="GO" id="GO:0005737">
    <property type="term" value="C:cytoplasm"/>
    <property type="evidence" value="ECO:0007669"/>
    <property type="project" value="UniProtKB-SubCell"/>
</dbReference>
<evidence type="ECO:0000256" key="1">
    <source>
        <dbReference type="ARBA" id="ARBA00001966"/>
    </source>
</evidence>
<accession>A0A914HQV2</accession>
<keyword evidence="12" id="KW-1185">Reference proteome</keyword>
<proteinExistence type="inferred from homology"/>
<dbReference type="PANTHER" id="PTHR13273:SF14">
    <property type="entry name" value="ANAMORSIN"/>
    <property type="match status" value="1"/>
</dbReference>
<keyword evidence="7" id="KW-0408">Iron</keyword>
<evidence type="ECO:0000256" key="7">
    <source>
        <dbReference type="ARBA" id="ARBA00023004"/>
    </source>
</evidence>
<feature type="compositionally biased region" description="Polar residues" evidence="10">
    <location>
        <begin position="57"/>
        <end position="72"/>
    </location>
</feature>
<evidence type="ECO:0000313" key="12">
    <source>
        <dbReference type="Proteomes" id="UP000887572"/>
    </source>
</evidence>
<dbReference type="PANTHER" id="PTHR13273">
    <property type="entry name" value="ANAMORSIN"/>
    <property type="match status" value="1"/>
</dbReference>
<evidence type="ECO:0000256" key="3">
    <source>
        <dbReference type="ARBA" id="ARBA00008169"/>
    </source>
</evidence>
<protein>
    <submittedName>
        <fullName evidence="13">Anamorsin C-terminal domain-containing protein</fullName>
    </submittedName>
</protein>
<keyword evidence="9" id="KW-0496">Mitochondrion</keyword>
<dbReference type="Pfam" id="PF05093">
    <property type="entry name" value="CIAPIN1"/>
    <property type="match status" value="1"/>
</dbReference>
<feature type="region of interest" description="Disordered" evidence="10">
    <location>
        <begin position="1"/>
        <end position="72"/>
    </location>
</feature>
<dbReference type="InterPro" id="IPR007785">
    <property type="entry name" value="Anamorsin"/>
</dbReference>
<dbReference type="GO" id="GO:0051539">
    <property type="term" value="F:4 iron, 4 sulfur cluster binding"/>
    <property type="evidence" value="ECO:0007669"/>
    <property type="project" value="UniProtKB-KW"/>
</dbReference>
<comment type="similarity">
    <text evidence="3">Belongs to the anamorsin family.</text>
</comment>
<reference evidence="13" key="1">
    <citation type="submission" date="2022-11" db="UniProtKB">
        <authorList>
            <consortium name="WormBaseParasite"/>
        </authorList>
    </citation>
    <scope>IDENTIFICATION</scope>
</reference>
<evidence type="ECO:0000259" key="11">
    <source>
        <dbReference type="Pfam" id="PF05093"/>
    </source>
</evidence>
<feature type="compositionally biased region" description="Acidic residues" evidence="10">
    <location>
        <begin position="31"/>
        <end position="40"/>
    </location>
</feature>
<evidence type="ECO:0000256" key="9">
    <source>
        <dbReference type="ARBA" id="ARBA00023128"/>
    </source>
</evidence>
<evidence type="ECO:0000256" key="4">
    <source>
        <dbReference type="ARBA" id="ARBA00022485"/>
    </source>
</evidence>
<evidence type="ECO:0000256" key="2">
    <source>
        <dbReference type="ARBA" id="ARBA00004496"/>
    </source>
</evidence>
<evidence type="ECO:0000313" key="13">
    <source>
        <dbReference type="WBParaSite" id="Gr19_v10_g2863.t1"/>
    </source>
</evidence>
<feature type="compositionally biased region" description="Polar residues" evidence="10">
    <location>
        <begin position="10"/>
        <end position="26"/>
    </location>
</feature>
<keyword evidence="6" id="KW-0479">Metal-binding</keyword>
<comment type="cofactor">
    <cofactor evidence="1">
        <name>[4Fe-4S] cluster</name>
        <dbReference type="ChEBI" id="CHEBI:49883"/>
    </cofactor>
</comment>
<evidence type="ECO:0000256" key="10">
    <source>
        <dbReference type="SAM" id="MobiDB-lite"/>
    </source>
</evidence>
<keyword evidence="8" id="KW-0411">Iron-sulfur</keyword>
<sequence>MDTVPAVGSPTRQAQQSPKKNVTSSNADRDLIDEDTLLEPEDLKRPEKSAACGVPTADQTVGSDANQMKAKSSCGSCGLGDAFRCSTCPYLGQPPFKPGENGTVKLSTVDDI</sequence>
<organism evidence="12 13">
    <name type="scientific">Globodera rostochiensis</name>
    <name type="common">Golden nematode worm</name>
    <name type="synonym">Heterodera rostochiensis</name>
    <dbReference type="NCBI Taxonomy" id="31243"/>
    <lineage>
        <taxon>Eukaryota</taxon>
        <taxon>Metazoa</taxon>
        <taxon>Ecdysozoa</taxon>
        <taxon>Nematoda</taxon>
        <taxon>Chromadorea</taxon>
        <taxon>Rhabditida</taxon>
        <taxon>Tylenchina</taxon>
        <taxon>Tylenchomorpha</taxon>
        <taxon>Tylenchoidea</taxon>
        <taxon>Heteroderidae</taxon>
        <taxon>Heteroderinae</taxon>
        <taxon>Globodera</taxon>
    </lineage>
</organism>
<keyword evidence="5" id="KW-0963">Cytoplasm</keyword>
<dbReference type="Proteomes" id="UP000887572">
    <property type="component" value="Unplaced"/>
</dbReference>
<dbReference type="GO" id="GO:0046872">
    <property type="term" value="F:metal ion binding"/>
    <property type="evidence" value="ECO:0007669"/>
    <property type="project" value="UniProtKB-KW"/>
</dbReference>
<evidence type="ECO:0000256" key="6">
    <source>
        <dbReference type="ARBA" id="ARBA00022723"/>
    </source>
</evidence>
<dbReference type="AlphaFoldDB" id="A0A914HQV2"/>
<evidence type="ECO:0000256" key="5">
    <source>
        <dbReference type="ARBA" id="ARBA00022490"/>
    </source>
</evidence>